<dbReference type="GO" id="GO:0001522">
    <property type="term" value="P:pseudouridine synthesis"/>
    <property type="evidence" value="ECO:0007669"/>
    <property type="project" value="InterPro"/>
</dbReference>
<protein>
    <submittedName>
        <fullName evidence="1">Uncharacterized protein</fullName>
    </submittedName>
</protein>
<dbReference type="AlphaFoldDB" id="A0AAN9RHE5"/>
<name>A0AAN9RHE5_PHACN</name>
<dbReference type="InterPro" id="IPR020103">
    <property type="entry name" value="PsdUridine_synth_cat_dom_sf"/>
</dbReference>
<dbReference type="Proteomes" id="UP001374584">
    <property type="component" value="Unassembled WGS sequence"/>
</dbReference>
<keyword evidence="2" id="KW-1185">Reference proteome</keyword>
<evidence type="ECO:0000313" key="1">
    <source>
        <dbReference type="EMBL" id="KAK7366468.1"/>
    </source>
</evidence>
<comment type="caution">
    <text evidence="1">The sequence shown here is derived from an EMBL/GenBank/DDBJ whole genome shotgun (WGS) entry which is preliminary data.</text>
</comment>
<sequence>MSPHRCLQVHRLDRDYSGILVMGRTQTSTTVLHFIFREKTSGELDNTGEENTTKKVLGSCPWFKGVGHRFTGIKPLYMCPVPKYHFNALIISSFLGTNYWGNIYIHHSVSEWIEMEGRVSRRKKKH</sequence>
<gene>
    <name evidence="1" type="ORF">VNO80_08459</name>
</gene>
<dbReference type="GO" id="GO:0009982">
    <property type="term" value="F:pseudouridine synthase activity"/>
    <property type="evidence" value="ECO:0007669"/>
    <property type="project" value="InterPro"/>
</dbReference>
<dbReference type="EMBL" id="JAYMYR010000004">
    <property type="protein sequence ID" value="KAK7366468.1"/>
    <property type="molecule type" value="Genomic_DNA"/>
</dbReference>
<organism evidence="1 2">
    <name type="scientific">Phaseolus coccineus</name>
    <name type="common">Scarlet runner bean</name>
    <name type="synonym">Phaseolus multiflorus</name>
    <dbReference type="NCBI Taxonomy" id="3886"/>
    <lineage>
        <taxon>Eukaryota</taxon>
        <taxon>Viridiplantae</taxon>
        <taxon>Streptophyta</taxon>
        <taxon>Embryophyta</taxon>
        <taxon>Tracheophyta</taxon>
        <taxon>Spermatophyta</taxon>
        <taxon>Magnoliopsida</taxon>
        <taxon>eudicotyledons</taxon>
        <taxon>Gunneridae</taxon>
        <taxon>Pentapetalae</taxon>
        <taxon>rosids</taxon>
        <taxon>fabids</taxon>
        <taxon>Fabales</taxon>
        <taxon>Fabaceae</taxon>
        <taxon>Papilionoideae</taxon>
        <taxon>50 kb inversion clade</taxon>
        <taxon>NPAAA clade</taxon>
        <taxon>indigoferoid/millettioid clade</taxon>
        <taxon>Phaseoleae</taxon>
        <taxon>Phaseolus</taxon>
    </lineage>
</organism>
<reference evidence="1 2" key="1">
    <citation type="submission" date="2024-01" db="EMBL/GenBank/DDBJ databases">
        <title>The genomes of 5 underutilized Papilionoideae crops provide insights into root nodulation and disease resistanc.</title>
        <authorList>
            <person name="Jiang F."/>
        </authorList>
    </citation>
    <scope>NUCLEOTIDE SEQUENCE [LARGE SCALE GENOMIC DNA]</scope>
    <source>
        <strain evidence="1">JINMINGXINNONG_FW02</strain>
        <tissue evidence="1">Leaves</tissue>
    </source>
</reference>
<dbReference type="SUPFAM" id="SSF55120">
    <property type="entry name" value="Pseudouridine synthase"/>
    <property type="match status" value="1"/>
</dbReference>
<proteinExistence type="predicted"/>
<evidence type="ECO:0000313" key="2">
    <source>
        <dbReference type="Proteomes" id="UP001374584"/>
    </source>
</evidence>
<dbReference type="GO" id="GO:0003723">
    <property type="term" value="F:RNA binding"/>
    <property type="evidence" value="ECO:0007669"/>
    <property type="project" value="InterPro"/>
</dbReference>
<dbReference type="Gene3D" id="3.30.2350.10">
    <property type="entry name" value="Pseudouridine synthase"/>
    <property type="match status" value="1"/>
</dbReference>
<accession>A0AAN9RHE5</accession>